<evidence type="ECO:0000259" key="1">
    <source>
        <dbReference type="Pfam" id="PF01243"/>
    </source>
</evidence>
<keyword evidence="3" id="KW-1185">Reference proteome</keyword>
<dbReference type="RefSeq" id="WP_270946888.1">
    <property type="nucleotide sequence ID" value="NZ_JAQGLA010000003.1"/>
</dbReference>
<comment type="caution">
    <text evidence="2">The sequence shown here is derived from an EMBL/GenBank/DDBJ whole genome shotgun (WGS) entry which is preliminary data.</text>
</comment>
<dbReference type="Proteomes" id="UP001210380">
    <property type="component" value="Unassembled WGS sequence"/>
</dbReference>
<proteinExistence type="predicted"/>
<organism evidence="2 3">
    <name type="scientific">Saccharopolyspora oryzae</name>
    <dbReference type="NCBI Taxonomy" id="2997343"/>
    <lineage>
        <taxon>Bacteria</taxon>
        <taxon>Bacillati</taxon>
        <taxon>Actinomycetota</taxon>
        <taxon>Actinomycetes</taxon>
        <taxon>Pseudonocardiales</taxon>
        <taxon>Pseudonocardiaceae</taxon>
        <taxon>Saccharopolyspora</taxon>
    </lineage>
</organism>
<gene>
    <name evidence="2" type="ORF">OU415_02645</name>
</gene>
<name>A0ABT4UTD2_9PSEU</name>
<dbReference type="Gene3D" id="2.30.110.10">
    <property type="entry name" value="Electron Transport, Fmn-binding Protein, Chain A"/>
    <property type="match status" value="1"/>
</dbReference>
<feature type="domain" description="Pyridoxamine 5'-phosphate oxidase N-terminal" evidence="1">
    <location>
        <begin position="25"/>
        <end position="140"/>
    </location>
</feature>
<evidence type="ECO:0000313" key="3">
    <source>
        <dbReference type="Proteomes" id="UP001210380"/>
    </source>
</evidence>
<dbReference type="InterPro" id="IPR011576">
    <property type="entry name" value="Pyridox_Oxase_N"/>
</dbReference>
<protein>
    <submittedName>
        <fullName evidence="2">Pyridoxamine 5'-phosphate oxidase family protein</fullName>
    </submittedName>
</protein>
<dbReference type="SUPFAM" id="SSF50475">
    <property type="entry name" value="FMN-binding split barrel"/>
    <property type="match status" value="1"/>
</dbReference>
<dbReference type="InterPro" id="IPR012349">
    <property type="entry name" value="Split_barrel_FMN-bd"/>
</dbReference>
<dbReference type="EMBL" id="JAQGLA010000003">
    <property type="protein sequence ID" value="MDA3624317.1"/>
    <property type="molecule type" value="Genomic_DNA"/>
</dbReference>
<dbReference type="Pfam" id="PF01243">
    <property type="entry name" value="PNPOx_N"/>
    <property type="match status" value="1"/>
</dbReference>
<accession>A0ABT4UTD2</accession>
<evidence type="ECO:0000313" key="2">
    <source>
        <dbReference type="EMBL" id="MDA3624317.1"/>
    </source>
</evidence>
<reference evidence="2 3" key="1">
    <citation type="submission" date="2022-11" db="EMBL/GenBank/DDBJ databases">
        <title>Draft genome sequence of Saccharopolyspora sp. WRP15-2 isolated from rhizosphere soils of wild rice in Thailand.</title>
        <authorList>
            <person name="Duangmal K."/>
            <person name="Kammanee S."/>
            <person name="Muangham S."/>
        </authorList>
    </citation>
    <scope>NUCLEOTIDE SEQUENCE [LARGE SCALE GENOMIC DNA]</scope>
    <source>
        <strain evidence="2 3">WRP15-2</strain>
    </source>
</reference>
<sequence>MAASGTTSDAMPPPREPLQRKSDALELMRSETTAWLATGDADGPHLVPLLFHHDGEVLTFATSANSRTVTNVAATARARAAIGQHYDVVMIDGTMEIIEPDAIDPAIADPFAALLRGGPDPRHTPGFVYLQLTPTRLQAWRSFAELSGRTLMQSGQWLV</sequence>